<protein>
    <submittedName>
        <fullName evidence="1">Uncharacterized protein</fullName>
    </submittedName>
</protein>
<organism evidence="1">
    <name type="scientific">uncultured Caudovirales phage</name>
    <dbReference type="NCBI Taxonomy" id="2100421"/>
    <lineage>
        <taxon>Viruses</taxon>
        <taxon>Duplodnaviria</taxon>
        <taxon>Heunggongvirae</taxon>
        <taxon>Uroviricota</taxon>
        <taxon>Caudoviricetes</taxon>
        <taxon>Peduoviridae</taxon>
        <taxon>Maltschvirus</taxon>
        <taxon>Maltschvirus maltsch</taxon>
    </lineage>
</organism>
<reference evidence="1" key="1">
    <citation type="submission" date="2020-05" db="EMBL/GenBank/DDBJ databases">
        <authorList>
            <person name="Chiriac C."/>
            <person name="Salcher M."/>
            <person name="Ghai R."/>
            <person name="Kavagutti S V."/>
        </authorList>
    </citation>
    <scope>NUCLEOTIDE SEQUENCE</scope>
</reference>
<evidence type="ECO:0000313" key="1">
    <source>
        <dbReference type="EMBL" id="CAB5221796.1"/>
    </source>
</evidence>
<dbReference type="EMBL" id="LR798295">
    <property type="protein sequence ID" value="CAB5221796.1"/>
    <property type="molecule type" value="Genomic_DNA"/>
</dbReference>
<name>A0A6J7WUZ2_9CAUD</name>
<proteinExistence type="predicted"/>
<sequence length="119" mass="13409">MSVDKVLHNYRTPLRASLIVSKQGLTVQDFMKSGVIINSDSGKLQSLDIENKKSYYLTNDGETVLWKQPPWLEIDAPSPTQKNAGEIITYPSEYRRITVSESAPQSFQGSEGDIWLTFI</sequence>
<accession>A0A6J7WUZ2</accession>
<gene>
    <name evidence="1" type="ORF">UFOVP359_73</name>
</gene>